<keyword evidence="3" id="KW-1185">Reference proteome</keyword>
<feature type="chain" id="PRO_5008888655" description="Secreted protein" evidence="1">
    <location>
        <begin position="17"/>
        <end position="76"/>
    </location>
</feature>
<gene>
    <name evidence="2" type="ORF">A0H81_14728</name>
</gene>
<evidence type="ECO:0000313" key="2">
    <source>
        <dbReference type="EMBL" id="OBZ65328.1"/>
    </source>
</evidence>
<feature type="signal peptide" evidence="1">
    <location>
        <begin position="1"/>
        <end position="16"/>
    </location>
</feature>
<keyword evidence="1" id="KW-0732">Signal</keyword>
<evidence type="ECO:0008006" key="4">
    <source>
        <dbReference type="Google" id="ProtNLM"/>
    </source>
</evidence>
<accession>A0A1C7LLA5</accession>
<proteinExistence type="predicted"/>
<organism evidence="2 3">
    <name type="scientific">Grifola frondosa</name>
    <name type="common">Maitake</name>
    <name type="synonym">Polyporus frondosus</name>
    <dbReference type="NCBI Taxonomy" id="5627"/>
    <lineage>
        <taxon>Eukaryota</taxon>
        <taxon>Fungi</taxon>
        <taxon>Dikarya</taxon>
        <taxon>Basidiomycota</taxon>
        <taxon>Agaricomycotina</taxon>
        <taxon>Agaricomycetes</taxon>
        <taxon>Polyporales</taxon>
        <taxon>Grifolaceae</taxon>
        <taxon>Grifola</taxon>
    </lineage>
</organism>
<evidence type="ECO:0000313" key="3">
    <source>
        <dbReference type="Proteomes" id="UP000092993"/>
    </source>
</evidence>
<dbReference type="AlphaFoldDB" id="A0A1C7LLA5"/>
<dbReference type="Proteomes" id="UP000092993">
    <property type="component" value="Unassembled WGS sequence"/>
</dbReference>
<dbReference type="EMBL" id="LUGG01000047">
    <property type="protein sequence ID" value="OBZ65328.1"/>
    <property type="molecule type" value="Genomic_DNA"/>
</dbReference>
<comment type="caution">
    <text evidence="2">The sequence shown here is derived from an EMBL/GenBank/DDBJ whole genome shotgun (WGS) entry which is preliminary data.</text>
</comment>
<protein>
    <recommendedName>
        <fullName evidence="4">Secreted protein</fullName>
    </recommendedName>
</protein>
<name>A0A1C7LLA5_GRIFR</name>
<reference evidence="2 3" key="1">
    <citation type="submission" date="2016-03" db="EMBL/GenBank/DDBJ databases">
        <title>Whole genome sequencing of Grifola frondosa 9006-11.</title>
        <authorList>
            <person name="Min B."/>
            <person name="Park H."/>
            <person name="Kim J.-G."/>
            <person name="Cho H."/>
            <person name="Oh Y.-L."/>
            <person name="Kong W.-S."/>
            <person name="Choi I.-G."/>
        </authorList>
    </citation>
    <scope>NUCLEOTIDE SEQUENCE [LARGE SCALE GENOMIC DNA]</scope>
    <source>
        <strain evidence="2 3">9006-11</strain>
    </source>
</reference>
<sequence length="76" mass="8303">MALFLLLSVRPRTVGGIIMNAQTAAVHFVTLKGSLPSSPETAARIRSCMLMSFPGEWEAHPSAQFKISCAQMRIKI</sequence>
<evidence type="ECO:0000256" key="1">
    <source>
        <dbReference type="SAM" id="SignalP"/>
    </source>
</evidence>